<dbReference type="SUPFAM" id="SSF53335">
    <property type="entry name" value="S-adenosyl-L-methionine-dependent methyltransferases"/>
    <property type="match status" value="1"/>
</dbReference>
<name>A0ABN1F6B9_9PROT</name>
<dbReference type="InterPro" id="IPR006342">
    <property type="entry name" value="FkbM_mtfrase"/>
</dbReference>
<keyword evidence="3" id="KW-1185">Reference proteome</keyword>
<protein>
    <recommendedName>
        <fullName evidence="1">Methyltransferase FkbM domain-containing protein</fullName>
    </recommendedName>
</protein>
<dbReference type="Pfam" id="PF05050">
    <property type="entry name" value="Methyltransf_21"/>
    <property type="match status" value="1"/>
</dbReference>
<gene>
    <name evidence="2" type="ORF">GCM10009416_22420</name>
</gene>
<accession>A0ABN1F6B9</accession>
<dbReference type="PANTHER" id="PTHR34203:SF15">
    <property type="entry name" value="SLL1173 PROTEIN"/>
    <property type="match status" value="1"/>
</dbReference>
<dbReference type="EMBL" id="BAAAFZ010000028">
    <property type="protein sequence ID" value="GAA0583503.1"/>
    <property type="molecule type" value="Genomic_DNA"/>
</dbReference>
<dbReference type="NCBIfam" id="TIGR01444">
    <property type="entry name" value="fkbM_fam"/>
    <property type="match status" value="1"/>
</dbReference>
<evidence type="ECO:0000259" key="1">
    <source>
        <dbReference type="Pfam" id="PF05050"/>
    </source>
</evidence>
<dbReference type="InterPro" id="IPR052514">
    <property type="entry name" value="SAM-dependent_MTase"/>
</dbReference>
<dbReference type="Gene3D" id="3.40.50.150">
    <property type="entry name" value="Vaccinia Virus protein VP39"/>
    <property type="match status" value="1"/>
</dbReference>
<evidence type="ECO:0000313" key="2">
    <source>
        <dbReference type="EMBL" id="GAA0583503.1"/>
    </source>
</evidence>
<proteinExistence type="predicted"/>
<reference evidence="2 3" key="1">
    <citation type="journal article" date="2019" name="Int. J. Syst. Evol. Microbiol.">
        <title>The Global Catalogue of Microorganisms (GCM) 10K type strain sequencing project: providing services to taxonomists for standard genome sequencing and annotation.</title>
        <authorList>
            <consortium name="The Broad Institute Genomics Platform"/>
            <consortium name="The Broad Institute Genome Sequencing Center for Infectious Disease"/>
            <person name="Wu L."/>
            <person name="Ma J."/>
        </authorList>
    </citation>
    <scope>NUCLEOTIDE SEQUENCE [LARGE SCALE GENOMIC DNA]</scope>
    <source>
        <strain evidence="2 3">JCM 9933</strain>
    </source>
</reference>
<feature type="domain" description="Methyltransferase FkbM" evidence="1">
    <location>
        <begin position="38"/>
        <end position="182"/>
    </location>
</feature>
<organism evidence="2 3">
    <name type="scientific">Craurococcus roseus</name>
    <dbReference type="NCBI Taxonomy" id="77585"/>
    <lineage>
        <taxon>Bacteria</taxon>
        <taxon>Pseudomonadati</taxon>
        <taxon>Pseudomonadota</taxon>
        <taxon>Alphaproteobacteria</taxon>
        <taxon>Acetobacterales</taxon>
        <taxon>Acetobacteraceae</taxon>
        <taxon>Craurococcus</taxon>
    </lineage>
</organism>
<dbReference type="PANTHER" id="PTHR34203">
    <property type="entry name" value="METHYLTRANSFERASE, FKBM FAMILY PROTEIN"/>
    <property type="match status" value="1"/>
</dbReference>
<evidence type="ECO:0000313" key="3">
    <source>
        <dbReference type="Proteomes" id="UP001501588"/>
    </source>
</evidence>
<sequence>MDLDIPRLFALQDRDNIFETIIAGLYRAVLRPGDLAVDGGANEGMHAFPLAGLVGPSGEVLAFEPIPWRAETLVHRARERRLPQLRVFAEALAERGGATAPFHWIRNADGYSGLRPRAYPVAPDVEMLTVTTAALDAVIGDGRPWRFGKLDLEGGEFRALQGAARALRQHRPVLVFECDRVDAPRHYGYGPDEFFGFFGGLGYRLRDLFGRPFARESWDSPGYPHYFIAFHPAADGHGEAERDLPGILERALAAAA</sequence>
<dbReference type="RefSeq" id="WP_343895383.1">
    <property type="nucleotide sequence ID" value="NZ_BAAAFZ010000028.1"/>
</dbReference>
<comment type="caution">
    <text evidence="2">The sequence shown here is derived from an EMBL/GenBank/DDBJ whole genome shotgun (WGS) entry which is preliminary data.</text>
</comment>
<dbReference type="InterPro" id="IPR029063">
    <property type="entry name" value="SAM-dependent_MTases_sf"/>
</dbReference>
<dbReference type="Proteomes" id="UP001501588">
    <property type="component" value="Unassembled WGS sequence"/>
</dbReference>